<dbReference type="SUPFAM" id="SSF50692">
    <property type="entry name" value="ADC-like"/>
    <property type="match status" value="1"/>
</dbReference>
<accession>A0ABP6K9H4</accession>
<evidence type="ECO:0000313" key="1">
    <source>
        <dbReference type="EMBL" id="GAA2987338.1"/>
    </source>
</evidence>
<evidence type="ECO:0000313" key="2">
    <source>
        <dbReference type="Proteomes" id="UP001499930"/>
    </source>
</evidence>
<keyword evidence="2" id="KW-1185">Reference proteome</keyword>
<comment type="caution">
    <text evidence="1">The sequence shown here is derived from an EMBL/GenBank/DDBJ whole genome shotgun (WGS) entry which is preliminary data.</text>
</comment>
<dbReference type="Proteomes" id="UP001499930">
    <property type="component" value="Unassembled WGS sequence"/>
</dbReference>
<proteinExistence type="predicted"/>
<protein>
    <submittedName>
        <fullName evidence="1">Uncharacterized protein</fullName>
    </submittedName>
</protein>
<name>A0ABP6K9H4_9ACTN</name>
<gene>
    <name evidence="1" type="ORF">GCM10017559_03900</name>
</gene>
<reference evidence="2" key="1">
    <citation type="journal article" date="2019" name="Int. J. Syst. Evol. Microbiol.">
        <title>The Global Catalogue of Microorganisms (GCM) 10K type strain sequencing project: providing services to taxonomists for standard genome sequencing and annotation.</title>
        <authorList>
            <consortium name="The Broad Institute Genomics Platform"/>
            <consortium name="The Broad Institute Genome Sequencing Center for Infectious Disease"/>
            <person name="Wu L."/>
            <person name="Ma J."/>
        </authorList>
    </citation>
    <scope>NUCLEOTIDE SEQUENCE [LARGE SCALE GENOMIC DNA]</scope>
    <source>
        <strain evidence="2">JCM 3106</strain>
    </source>
</reference>
<organism evidence="1 2">
    <name type="scientific">Streptosporangium longisporum</name>
    <dbReference type="NCBI Taxonomy" id="46187"/>
    <lineage>
        <taxon>Bacteria</taxon>
        <taxon>Bacillati</taxon>
        <taxon>Actinomycetota</taxon>
        <taxon>Actinomycetes</taxon>
        <taxon>Streptosporangiales</taxon>
        <taxon>Streptosporangiaceae</taxon>
        <taxon>Streptosporangium</taxon>
    </lineage>
</organism>
<dbReference type="InterPro" id="IPR009010">
    <property type="entry name" value="Asp_de-COase-like_dom_sf"/>
</dbReference>
<sequence length="114" mass="12429">MNVWAGRAPWPGRVPIPTAPGRPGVYRERFATLDGRAHLAACPYLPPGESPDDHYSLILATGRRWTLYNSGGMNRGAADPRTRHGRATVSTTFVRHRAPCDLASSRRARPGTPA</sequence>
<dbReference type="EMBL" id="BAAAWD010000002">
    <property type="protein sequence ID" value="GAA2987338.1"/>
    <property type="molecule type" value="Genomic_DNA"/>
</dbReference>